<accession>A0A8T6R2S7</accession>
<comment type="caution">
    <text evidence="1">The sequence shown here is derived from an EMBL/GenBank/DDBJ whole genome shotgun (WGS) entry which is preliminary data.</text>
</comment>
<reference evidence="1" key="1">
    <citation type="submission" date="2020-03" db="EMBL/GenBank/DDBJ databases">
        <title>Phycicoccus flavus sp. nov., a novel endophytic actinobacterium isolated from branch of Kandelia candel.</title>
        <authorList>
            <person name="Tuo L."/>
        </authorList>
    </citation>
    <scope>NUCLEOTIDE SEQUENCE</scope>
    <source>
        <strain evidence="1">CMS6Z-2</strain>
    </source>
</reference>
<name>A0A8T6R2S7_9MICO</name>
<evidence type="ECO:0000313" key="1">
    <source>
        <dbReference type="EMBL" id="NHA67974.1"/>
    </source>
</evidence>
<gene>
    <name evidence="1" type="ORF">EPD83_007905</name>
</gene>
<proteinExistence type="predicted"/>
<keyword evidence="2" id="KW-1185">Reference proteome</keyword>
<evidence type="ECO:0000313" key="2">
    <source>
        <dbReference type="Proteomes" id="UP000287866"/>
    </source>
</evidence>
<organism evidence="1 2">
    <name type="scientific">Phycicoccus flavus</name>
    <dbReference type="NCBI Taxonomy" id="2502783"/>
    <lineage>
        <taxon>Bacteria</taxon>
        <taxon>Bacillati</taxon>
        <taxon>Actinomycetota</taxon>
        <taxon>Actinomycetes</taxon>
        <taxon>Micrococcales</taxon>
        <taxon>Intrasporangiaceae</taxon>
        <taxon>Phycicoccus</taxon>
    </lineage>
</organism>
<sequence length="1111" mass="119237">MTTTTDGFATRLEAVMLTGDPDAARALLDGLDDQGRREAREWVGRRRDSDEMVQRVRQSLREDSSDRSLVVGQTAHWIVAMTAVAVLGPVSAARRVPWRELWDYRDDPGEADLVRMLCELGRDDAAAFVEAASHVPLGGDARNCQGVLARVLRAVAVHHGLSCPTGVSFLGRWWAGTAEGERDEYRVQDADLADRLASDPLMPDLLPLYLACGDCGTYPTLPAAVAELVERGVVDRTEILDHVLELLTAPQRPASQRVLAGITTALRLRADEVPGGLVYLLGVLATADRSVVAALVPLAIETVCDRPGLGDLARVVASRPDKKPRTMLLSALRRDDVVERAGRDAVLGALALLHTGEDAAFDADVARVVAALGEDAPADAVPVAASGLWEVTPQAPSSPRSDDERHGPIVWDLVLRSGAAHTGERRPQIVGEALAAMHDGTFGDGVSLREACRSLTALGLLNTSSLAAVLEDLFLGGGLRHCWAAALAVADDLCGLPKRPTGLADVLRVLGRYAVEVPRPWPVPAQVAAVAVGRGRSKARAEAAALACALLDVDEAGLEDRLAASPAPRPFRADRRGLWLRRPPRTTALPSRKRMVPPGEMTGVDDAEELRHRLGQEMGRVPESTVGLFHSTQAWTASHPGPASADLMLAHVVRTAHRQGRAAVAAAVPTDVLRPHGGSGDVMLAVDVWLDRGADEDLFWAFAGAEVQSEREWVQEHNREARAAGRPEVWDLPEPFPQRLEEFRQDRSGRLVVPRGLAGGAEQLHFLRAIEALARSDRHEVLLSTPTRADVTLELDDLLARLAVVASDPDATVGPLDLVQALHRMRPVDPARAAEVPDGPPTDPRFTSVGLTESWDAGALVRQWVEAGGLPDLDPVLDDDGEWSTTAVAPVPFTSLEALPRALRDDPWAPGSEVATARLMPLWPDRTVRAEVGRSRWVSPEMFLGHVAVTGGVPLHDRLIAVMSPDTGGARNPRPPEGWVTAADLAQRRRLGQRAFTTAGLRRWRAGELRLAELSSCLRLALEAPGAFAWWWVCGADLADALCRADDPPPEVAHLLQVLAGYAVEVPSAFLAGAPPGVLALAQRTDGDDDVRRATAELVDAMAADRPGAAR</sequence>
<protein>
    <submittedName>
        <fullName evidence="1">Uncharacterized protein</fullName>
    </submittedName>
</protein>
<dbReference type="RefSeq" id="WP_165566432.1">
    <property type="nucleotide sequence ID" value="NZ_SAYU02000020.1"/>
</dbReference>
<dbReference type="Proteomes" id="UP000287866">
    <property type="component" value="Unassembled WGS sequence"/>
</dbReference>
<dbReference type="AlphaFoldDB" id="A0A8T6R2S7"/>
<dbReference type="EMBL" id="SAYU02000020">
    <property type="protein sequence ID" value="NHA67974.1"/>
    <property type="molecule type" value="Genomic_DNA"/>
</dbReference>